<feature type="region of interest" description="Disordered" evidence="1">
    <location>
        <begin position="1"/>
        <end position="36"/>
    </location>
</feature>
<sequence>MQMSEQTDLPSEGLTTKKDLSIKVENTTPTIEGKSIPESLWGQLEELEKAESLSQTHVDSFQRKRKKEEFTVETLEEGSVEESPTKSPHKSTGVTPKLESLSLSKNENRLKRLEECDLASLIEEELSRQQFLLDSLKSEESTKDLASIQQQVNAPEDEECDSYSGCDINEWVTGCQCNKCHKNVACVGCGKKGCSNCLDCCGECGSYVCGNDVVREVEGCSLQCGIHRRLFCPNCAATKGIVRVATIVPTVSSCAKKNKLRNFDSLLYHNSSIYFDGMNTQSHNTFCVHHVLTQKLFT</sequence>
<evidence type="ECO:0000313" key="3">
    <source>
        <dbReference type="Proteomes" id="UP001300502"/>
    </source>
</evidence>
<evidence type="ECO:0000313" key="2">
    <source>
        <dbReference type="EMBL" id="KAK4524339.1"/>
    </source>
</evidence>
<organism evidence="2 3">
    <name type="scientific">Galdieria yellowstonensis</name>
    <dbReference type="NCBI Taxonomy" id="3028027"/>
    <lineage>
        <taxon>Eukaryota</taxon>
        <taxon>Rhodophyta</taxon>
        <taxon>Bangiophyceae</taxon>
        <taxon>Galdieriales</taxon>
        <taxon>Galdieriaceae</taxon>
        <taxon>Galdieria</taxon>
    </lineage>
</organism>
<dbReference type="AlphaFoldDB" id="A0AAV9IAH0"/>
<feature type="region of interest" description="Disordered" evidence="1">
    <location>
        <begin position="71"/>
        <end position="100"/>
    </location>
</feature>
<protein>
    <recommendedName>
        <fullName evidence="4">Zinc-finger domain-containing protein</fullName>
    </recommendedName>
</protein>
<dbReference type="Proteomes" id="UP001300502">
    <property type="component" value="Unassembled WGS sequence"/>
</dbReference>
<name>A0AAV9IAH0_9RHOD</name>
<accession>A0AAV9IAH0</accession>
<reference evidence="2 3" key="1">
    <citation type="submission" date="2022-07" db="EMBL/GenBank/DDBJ databases">
        <title>Genome-wide signatures of adaptation to extreme environments.</title>
        <authorList>
            <person name="Cho C.H."/>
            <person name="Yoon H.S."/>
        </authorList>
    </citation>
    <scope>NUCLEOTIDE SEQUENCE [LARGE SCALE GENOMIC DNA]</scope>
    <source>
        <strain evidence="2 3">108.79 E11</strain>
    </source>
</reference>
<evidence type="ECO:0008006" key="4">
    <source>
        <dbReference type="Google" id="ProtNLM"/>
    </source>
</evidence>
<keyword evidence="3" id="KW-1185">Reference proteome</keyword>
<evidence type="ECO:0000256" key="1">
    <source>
        <dbReference type="SAM" id="MobiDB-lite"/>
    </source>
</evidence>
<comment type="caution">
    <text evidence="2">The sequence shown here is derived from an EMBL/GenBank/DDBJ whole genome shotgun (WGS) entry which is preliminary data.</text>
</comment>
<dbReference type="EMBL" id="JANCYU010000023">
    <property type="protein sequence ID" value="KAK4524339.1"/>
    <property type="molecule type" value="Genomic_DNA"/>
</dbReference>
<gene>
    <name evidence="2" type="ORF">GAYE_SCF03G2239</name>
</gene>
<proteinExistence type="predicted"/>